<dbReference type="EMBL" id="BTSX01000004">
    <property type="protein sequence ID" value="GMS92894.1"/>
    <property type="molecule type" value="Genomic_DNA"/>
</dbReference>
<evidence type="ECO:0000256" key="1">
    <source>
        <dbReference type="ARBA" id="ARBA00004167"/>
    </source>
</evidence>
<evidence type="ECO:0000256" key="3">
    <source>
        <dbReference type="ARBA" id="ARBA00022676"/>
    </source>
</evidence>
<dbReference type="Proteomes" id="UP001432027">
    <property type="component" value="Unassembled WGS sequence"/>
</dbReference>
<proteinExistence type="inferred from homology"/>
<reference evidence="7" key="1">
    <citation type="submission" date="2023-10" db="EMBL/GenBank/DDBJ databases">
        <title>Genome assembly of Pristionchus species.</title>
        <authorList>
            <person name="Yoshida K."/>
            <person name="Sommer R.J."/>
        </authorList>
    </citation>
    <scope>NUCLEOTIDE SEQUENCE</scope>
    <source>
        <strain evidence="7">RS0144</strain>
    </source>
</reference>
<evidence type="ECO:0000256" key="2">
    <source>
        <dbReference type="ARBA" id="ARBA00007647"/>
    </source>
</evidence>
<evidence type="ECO:0000313" key="7">
    <source>
        <dbReference type="EMBL" id="GMS92894.1"/>
    </source>
</evidence>
<sequence>QILGPTQANYSSIFIYRAYYDDRAVQNTIRILAISKCLKKDTRLEMKVNGVITTLKFLPVEGSCPWSWAKKCEWNAHEFQSVKIFDDIPDQVEITIDDRSVTVNVERREPVAKGELQVCVPPLYWYHDWTRLILFFELWRKHSPTFIIYANSISKSAEQVIEYYSAQGLVQVVNWPMLPLSASGEDPNAGMYRLSHSLAHNDCVLRMEAEYGVLLDVDEYIHISNNLSILEYVQPKFEKDNKLGSLMFKHFGLKVGHLNGSFDGIADAEYFPNDRPTKTVFKPEEVRFLSTHWVFVHEPRSMMKKKVPSADGMLLHYRMSFDDAEPKHSSRLGEIDLDDVQWRAREVAGVIFGDELPPTRSEASQIIAKCNGKWRSQGCKVPLLHCRKDIEDADEWVFLPPTEDSHYQVL</sequence>
<evidence type="ECO:0000313" key="8">
    <source>
        <dbReference type="Proteomes" id="UP001432027"/>
    </source>
</evidence>
<protein>
    <recommendedName>
        <fullName evidence="6">Glycosyltransferase family 92 protein</fullName>
        <ecNumber evidence="6">2.4.1.-</ecNumber>
    </recommendedName>
</protein>
<dbReference type="Pfam" id="PF01697">
    <property type="entry name" value="Glyco_transf_92"/>
    <property type="match status" value="1"/>
</dbReference>
<accession>A0AAV5TF51</accession>
<keyword evidence="8" id="KW-1185">Reference proteome</keyword>
<dbReference type="GO" id="GO:0016757">
    <property type="term" value="F:glycosyltransferase activity"/>
    <property type="evidence" value="ECO:0007669"/>
    <property type="project" value="UniProtKB-UniRule"/>
</dbReference>
<dbReference type="EC" id="2.4.1.-" evidence="6"/>
<comment type="caution">
    <text evidence="7">The sequence shown here is derived from an EMBL/GenBank/DDBJ whole genome shotgun (WGS) entry which is preliminary data.</text>
</comment>
<evidence type="ECO:0000256" key="6">
    <source>
        <dbReference type="RuleBase" id="RU366017"/>
    </source>
</evidence>
<dbReference type="AlphaFoldDB" id="A0AAV5TF51"/>
<dbReference type="GO" id="GO:0016020">
    <property type="term" value="C:membrane"/>
    <property type="evidence" value="ECO:0007669"/>
    <property type="project" value="UniProtKB-SubCell"/>
</dbReference>
<keyword evidence="3 6" id="KW-0328">Glycosyltransferase</keyword>
<name>A0AAV5TF51_9BILA</name>
<keyword evidence="5" id="KW-0472">Membrane</keyword>
<comment type="similarity">
    <text evidence="2 6">Belongs to the glycosyltransferase 92 family.</text>
</comment>
<organism evidence="7 8">
    <name type="scientific">Pristionchus entomophagus</name>
    <dbReference type="NCBI Taxonomy" id="358040"/>
    <lineage>
        <taxon>Eukaryota</taxon>
        <taxon>Metazoa</taxon>
        <taxon>Ecdysozoa</taxon>
        <taxon>Nematoda</taxon>
        <taxon>Chromadorea</taxon>
        <taxon>Rhabditida</taxon>
        <taxon>Rhabditina</taxon>
        <taxon>Diplogasteromorpha</taxon>
        <taxon>Diplogasteroidea</taxon>
        <taxon>Neodiplogasteridae</taxon>
        <taxon>Pristionchus</taxon>
    </lineage>
</organism>
<evidence type="ECO:0000256" key="5">
    <source>
        <dbReference type="ARBA" id="ARBA00023136"/>
    </source>
</evidence>
<comment type="subcellular location">
    <subcellularLocation>
        <location evidence="1">Membrane</location>
        <topology evidence="1">Single-pass membrane protein</topology>
    </subcellularLocation>
</comment>
<dbReference type="PANTHER" id="PTHR47024:SF1">
    <property type="entry name" value="GLYCOSYLTRANSFERASE FAMILY 92 PROTEIN"/>
    <property type="match status" value="1"/>
</dbReference>
<feature type="non-terminal residue" evidence="7">
    <location>
        <position position="1"/>
    </location>
</feature>
<gene>
    <name evidence="7" type="ORF">PENTCL1PPCAC_15069</name>
</gene>
<dbReference type="PANTHER" id="PTHR47024">
    <property type="entry name" value="BIOFILM ABSENT ON HEAD (AFTER YERSINIA EXPOSURE)-RELATED"/>
    <property type="match status" value="1"/>
</dbReference>
<keyword evidence="4 6" id="KW-0808">Transferase</keyword>
<dbReference type="InterPro" id="IPR008166">
    <property type="entry name" value="Glyco_transf_92"/>
</dbReference>
<evidence type="ECO:0000256" key="4">
    <source>
        <dbReference type="ARBA" id="ARBA00022679"/>
    </source>
</evidence>